<dbReference type="Proteomes" id="UP000595448">
    <property type="component" value="Chromosome"/>
</dbReference>
<dbReference type="Pfam" id="PF08873">
    <property type="entry name" value="Phage_Mu_Gp37"/>
    <property type="match status" value="1"/>
</dbReference>
<proteinExistence type="predicted"/>
<accession>A0ABX7BQ01</accession>
<evidence type="ECO:0000313" key="2">
    <source>
        <dbReference type="Proteomes" id="UP000595448"/>
    </source>
</evidence>
<evidence type="ECO:0000313" key="1">
    <source>
        <dbReference type="EMBL" id="QQQ19673.1"/>
    </source>
</evidence>
<dbReference type="InterPro" id="IPR014972">
    <property type="entry name" value="Phage_Mu_Gp37"/>
</dbReference>
<protein>
    <submittedName>
        <fullName evidence="1">DUF1834 family protein</fullName>
    </submittedName>
</protein>
<keyword evidence="2" id="KW-1185">Reference proteome</keyword>
<organism evidence="1 2">
    <name type="scientific">Brevundimonas vitisensis</name>
    <dbReference type="NCBI Taxonomy" id="2800818"/>
    <lineage>
        <taxon>Bacteria</taxon>
        <taxon>Pseudomonadati</taxon>
        <taxon>Pseudomonadota</taxon>
        <taxon>Alphaproteobacteria</taxon>
        <taxon>Caulobacterales</taxon>
        <taxon>Caulobacteraceae</taxon>
        <taxon>Brevundimonas</taxon>
    </lineage>
</organism>
<gene>
    <name evidence="1" type="ORF">JIP62_06190</name>
</gene>
<reference evidence="1 2" key="1">
    <citation type="submission" date="2021-01" db="EMBL/GenBank/DDBJ databases">
        <title>Brevundimonas vitis sp. nov., an bacterium isolated from grape (Vitis vinifera).</title>
        <authorList>
            <person name="Jiang L."/>
            <person name="Lee J."/>
        </authorList>
    </citation>
    <scope>NUCLEOTIDE SEQUENCE [LARGE SCALE GENOMIC DNA]</scope>
    <source>
        <strain evidence="1 2">GRTSA-9</strain>
    </source>
</reference>
<sequence>MTTTPAIFIQVELAIQDRLKAASVANVLGYRLKSVESLPSDVDERIKEYVRRFPAVWTVFNGWTIVSERSGGGAIVDARYSVICAAQSQANEGAARLGAGSKPGALQIVADVIGLVLGNGHGLAAGPLELGQCQPLYSASLTRELKASLFGVSFTSRMTIDALPADIMDSQPLGNFATFAVDWIAPGAGEATLALESLQTLETPA</sequence>
<dbReference type="EMBL" id="CP067977">
    <property type="protein sequence ID" value="QQQ19673.1"/>
    <property type="molecule type" value="Genomic_DNA"/>
</dbReference>
<name>A0ABX7BQ01_9CAUL</name>
<dbReference type="RefSeq" id="WP_201104024.1">
    <property type="nucleotide sequence ID" value="NZ_CP067977.1"/>
</dbReference>